<dbReference type="EMBL" id="JAAIIH010000001">
    <property type="protein sequence ID" value="NMM99726.1"/>
    <property type="molecule type" value="Genomic_DNA"/>
</dbReference>
<accession>A0A7Y0F0D5</accession>
<dbReference type="Gene3D" id="3.30.2310.20">
    <property type="entry name" value="RelE-like"/>
    <property type="match status" value="1"/>
</dbReference>
<dbReference type="GO" id="GO:0004521">
    <property type="term" value="F:RNA endonuclease activity"/>
    <property type="evidence" value="ECO:0007669"/>
    <property type="project" value="TreeGrafter"/>
</dbReference>
<evidence type="ECO:0000313" key="2">
    <source>
        <dbReference type="EMBL" id="NMM99726.1"/>
    </source>
</evidence>
<dbReference type="GO" id="GO:0006402">
    <property type="term" value="P:mRNA catabolic process"/>
    <property type="evidence" value="ECO:0007669"/>
    <property type="project" value="TreeGrafter"/>
</dbReference>
<organism evidence="2 3">
    <name type="scientific">Bifidobacterium moraviense</name>
    <dbReference type="NCBI Taxonomy" id="2675323"/>
    <lineage>
        <taxon>Bacteria</taxon>
        <taxon>Bacillati</taxon>
        <taxon>Actinomycetota</taxon>
        <taxon>Actinomycetes</taxon>
        <taxon>Bifidobacteriales</taxon>
        <taxon>Bifidobacteriaceae</taxon>
        <taxon>Bifidobacterium</taxon>
    </lineage>
</organism>
<dbReference type="InterPro" id="IPR035093">
    <property type="entry name" value="RelE/ParE_toxin_dom_sf"/>
</dbReference>
<dbReference type="RefSeq" id="WP_169274885.1">
    <property type="nucleotide sequence ID" value="NZ_JAAIIH010000001.1"/>
</dbReference>
<dbReference type="NCBIfam" id="TIGR02385">
    <property type="entry name" value="RelE_StbE"/>
    <property type="match status" value="1"/>
</dbReference>
<dbReference type="Proteomes" id="UP000588277">
    <property type="component" value="Unassembled WGS sequence"/>
</dbReference>
<dbReference type="SUPFAM" id="SSF143011">
    <property type="entry name" value="RelE-like"/>
    <property type="match status" value="1"/>
</dbReference>
<dbReference type="Pfam" id="PF15738">
    <property type="entry name" value="YafQ_toxin"/>
    <property type="match status" value="1"/>
</dbReference>
<sequence length="130" mass="14419">MRSEPLSIETIRAFDQNAKALKKKHVDLRRMKPAIRALANGDADALKTRYRDHALTGQWNGFRELHIDGDWLLVYFIDADRLVLVLTRTGTHDELYSSTTPKSLVKIGATPSVTAMTAAATAKLPSMPVS</sequence>
<dbReference type="GO" id="GO:0006415">
    <property type="term" value="P:translational termination"/>
    <property type="evidence" value="ECO:0007669"/>
    <property type="project" value="TreeGrafter"/>
</dbReference>
<keyword evidence="1" id="KW-1277">Toxin-antitoxin system</keyword>
<name>A0A7Y0F0D5_9BIFI</name>
<evidence type="ECO:0000256" key="1">
    <source>
        <dbReference type="ARBA" id="ARBA00022649"/>
    </source>
</evidence>
<proteinExistence type="predicted"/>
<keyword evidence="3" id="KW-1185">Reference proteome</keyword>
<dbReference type="PANTHER" id="PTHR40588:SF1">
    <property type="entry name" value="MRNA INTERFERASE TOXIN YAFQ"/>
    <property type="match status" value="1"/>
</dbReference>
<dbReference type="InterPro" id="IPR004386">
    <property type="entry name" value="Toxin_YafQ-like"/>
</dbReference>
<reference evidence="2 3" key="1">
    <citation type="submission" date="2020-02" db="EMBL/GenBank/DDBJ databases">
        <title>Characterization of phylogenetic diversity of novel bifidobacterial species isolated in Czech ZOOs.</title>
        <authorList>
            <person name="Lugli G.A."/>
            <person name="Vera N.B."/>
            <person name="Ventura M."/>
        </authorList>
    </citation>
    <scope>NUCLEOTIDE SEQUENCE [LARGE SCALE GENOMIC DNA]</scope>
    <source>
        <strain evidence="2 3">DSM 109958</strain>
    </source>
</reference>
<evidence type="ECO:0000313" key="3">
    <source>
        <dbReference type="Proteomes" id="UP000588277"/>
    </source>
</evidence>
<gene>
    <name evidence="2" type="ORF">G1C96_0304</name>
</gene>
<dbReference type="InterPro" id="IPR007712">
    <property type="entry name" value="RelE/ParE_toxin"/>
</dbReference>
<protein>
    <submittedName>
        <fullName evidence="2">Addiction module toxin RelE</fullName>
    </submittedName>
</protein>
<dbReference type="PANTHER" id="PTHR40588">
    <property type="entry name" value="MRNA INTERFERASE TOXIN YAFQ"/>
    <property type="match status" value="1"/>
</dbReference>
<comment type="caution">
    <text evidence="2">The sequence shown here is derived from an EMBL/GenBank/DDBJ whole genome shotgun (WGS) entry which is preliminary data.</text>
</comment>
<dbReference type="AlphaFoldDB" id="A0A7Y0F0D5"/>